<evidence type="ECO:0000256" key="1">
    <source>
        <dbReference type="SAM" id="MobiDB-lite"/>
    </source>
</evidence>
<accession>A0A6J6Y9K2</accession>
<dbReference type="EMBL" id="CAFAAV010000016">
    <property type="protein sequence ID" value="CAB4805095.1"/>
    <property type="molecule type" value="Genomic_DNA"/>
</dbReference>
<evidence type="ECO:0000313" key="2">
    <source>
        <dbReference type="EMBL" id="CAB4805095.1"/>
    </source>
</evidence>
<gene>
    <name evidence="2" type="ORF">UFOPK3099_00365</name>
</gene>
<proteinExistence type="predicted"/>
<name>A0A6J6Y9K2_9ZZZZ</name>
<organism evidence="2">
    <name type="scientific">freshwater metagenome</name>
    <dbReference type="NCBI Taxonomy" id="449393"/>
    <lineage>
        <taxon>unclassified sequences</taxon>
        <taxon>metagenomes</taxon>
        <taxon>ecological metagenomes</taxon>
    </lineage>
</organism>
<feature type="region of interest" description="Disordered" evidence="1">
    <location>
        <begin position="144"/>
        <end position="173"/>
    </location>
</feature>
<protein>
    <submittedName>
        <fullName evidence="2">Unannotated protein</fullName>
    </submittedName>
</protein>
<sequence length="173" mass="18366">MVSRPLGKVVARFSNAVKPFTSKDRAAEFARRLKSEYVAGRSGAGDTPLDENADTAETESVVTAIRDVDWAAVRSSTAERTADAAKKMRALAAEVDWGKVQPAAAQVSSALIAAVAAGQLPVGGRLGATVVRAIMNDRDLAQRVGSTMRQQREPMPPDFRPELGQAIDTTATE</sequence>
<reference evidence="2" key="1">
    <citation type="submission" date="2020-05" db="EMBL/GenBank/DDBJ databases">
        <authorList>
            <person name="Chiriac C."/>
            <person name="Salcher M."/>
            <person name="Ghai R."/>
            <person name="Kavagutti S V."/>
        </authorList>
    </citation>
    <scope>NUCLEOTIDE SEQUENCE</scope>
</reference>
<dbReference type="AlphaFoldDB" id="A0A6J6Y9K2"/>